<keyword evidence="2" id="KW-0812">Transmembrane</keyword>
<keyword evidence="2" id="KW-0564">Palmitate</keyword>
<dbReference type="RefSeq" id="WP_046147227.1">
    <property type="nucleotide sequence ID" value="NZ_KQ033913.1"/>
</dbReference>
<evidence type="ECO:0000256" key="1">
    <source>
        <dbReference type="ARBA" id="ARBA00007613"/>
    </source>
</evidence>
<comment type="caution">
    <text evidence="3">The sequence shown here is derived from an EMBL/GenBank/DDBJ whole genome shotgun (WGS) entry which is preliminary data.</text>
</comment>
<keyword evidence="2" id="KW-1134">Transmembrane beta strand</keyword>
<keyword evidence="2 3" id="KW-0449">Lipoprotein</keyword>
<dbReference type="NCBIfam" id="TIGR01845">
    <property type="entry name" value="outer_NodT"/>
    <property type="match status" value="1"/>
</dbReference>
<protein>
    <submittedName>
        <fullName evidence="3">NodT family efflux transporter, outer membrane factor (OMF) lipoprotein</fullName>
    </submittedName>
</protein>
<evidence type="ECO:0000313" key="4">
    <source>
        <dbReference type="Proteomes" id="UP000033047"/>
    </source>
</evidence>
<dbReference type="Pfam" id="PF02321">
    <property type="entry name" value="OEP"/>
    <property type="match status" value="2"/>
</dbReference>
<comment type="subcellular location">
    <subcellularLocation>
        <location evidence="2">Cell membrane</location>
        <topology evidence="2">Lipid-anchor</topology>
    </subcellularLocation>
</comment>
<keyword evidence="2" id="KW-0732">Signal</keyword>
<reference evidence="3 4" key="1">
    <citation type="submission" date="2013-04" db="EMBL/GenBank/DDBJ databases">
        <title>The Genome Sequence of Parabacteroides goldsteinii DSM 19448.</title>
        <authorList>
            <consortium name="The Broad Institute Genomics Platform"/>
            <person name="Earl A."/>
            <person name="Ward D."/>
            <person name="Feldgarden M."/>
            <person name="Gevers D."/>
            <person name="Martens E."/>
            <person name="Sakamoto M."/>
            <person name="Benno Y."/>
            <person name="Song Y."/>
            <person name="Liu C."/>
            <person name="Lee J."/>
            <person name="Bolanos M."/>
            <person name="Vaisanen M.L."/>
            <person name="Finegold S.M."/>
            <person name="Walker B."/>
            <person name="Young S."/>
            <person name="Zeng Q."/>
            <person name="Gargeya S."/>
            <person name="Fitzgerald M."/>
            <person name="Haas B."/>
            <person name="Abouelleil A."/>
            <person name="Allen A.W."/>
            <person name="Alvarado L."/>
            <person name="Arachchi H.M."/>
            <person name="Berlin A.M."/>
            <person name="Chapman S.B."/>
            <person name="Gainer-Dewar J."/>
            <person name="Goldberg J."/>
            <person name="Griggs A."/>
            <person name="Gujja S."/>
            <person name="Hansen M."/>
            <person name="Howarth C."/>
            <person name="Imamovic A."/>
            <person name="Ireland A."/>
            <person name="Larimer J."/>
            <person name="McCowan C."/>
            <person name="Murphy C."/>
            <person name="Pearson M."/>
            <person name="Poon T.W."/>
            <person name="Priest M."/>
            <person name="Roberts A."/>
            <person name="Saif S."/>
            <person name="Shea T."/>
            <person name="Sisk P."/>
            <person name="Sykes S."/>
            <person name="Wortman J."/>
            <person name="Nusbaum C."/>
            <person name="Birren B."/>
        </authorList>
    </citation>
    <scope>NUCLEOTIDE SEQUENCE [LARGE SCALE GENOMIC DNA]</scope>
    <source>
        <strain evidence="3 4">DSM 19448</strain>
    </source>
</reference>
<feature type="signal peptide" evidence="2">
    <location>
        <begin position="1"/>
        <end position="23"/>
    </location>
</feature>
<keyword evidence="2" id="KW-0472">Membrane</keyword>
<name>A0A0F5IU48_9BACT</name>
<evidence type="ECO:0000313" key="3">
    <source>
        <dbReference type="EMBL" id="KKB48815.1"/>
    </source>
</evidence>
<dbReference type="SUPFAM" id="SSF56954">
    <property type="entry name" value="Outer membrane efflux proteins (OEP)"/>
    <property type="match status" value="1"/>
</dbReference>
<sequence>MHISTWCYTMLCLFLPMTLMAQAKHKYLDHALPEAWQENDSNFQQTLPVDDNWWRNFNDPVLDSLIDVAVKQNYSVQMAADRIAMAKANLRIQQGSYSPTLGLSAGWNRQQSSGNTSSLPQTITQYADASLSMSWEVDVFGSIRNRVKAQKENFAASKEEYNAVMVSLCAQVASAYINLRELQQEVDVVTQNCLSQQAVVEITQKRYETGLVSKLDVAQAQSVYYSTKASLPMLEAGIIQYTNALAVLMGLYPQDVKGLIDHPRPLPDYIETVGVGFPANLLLRRPDIRSAERQVNAQAATLGASKSDWWPQVFVKGSIGFASHDIDKIANHNSLTYEIAPAISWNFFQGGKLAQATRLAKVQLDETIRQFNETVLTSVQEVDNAMSSYKNSIKQIVALREVVNQGQQTLDLSLDLYKQGLTPFQNVLDAQRSLLSYENQLTQAKGQSLVYLIQLYQALGGGWDENGY</sequence>
<dbReference type="PANTHER" id="PTHR30203:SF31">
    <property type="entry name" value="RND EFFLUX SYSTEM, OUTER MEMBRANE LIPOPROTEIN, NODT"/>
    <property type="match status" value="1"/>
</dbReference>
<dbReference type="Gene3D" id="2.20.200.10">
    <property type="entry name" value="Outer membrane efflux proteins (OEP)"/>
    <property type="match status" value="1"/>
</dbReference>
<accession>A0A0F5IU48</accession>
<dbReference type="InterPro" id="IPR003423">
    <property type="entry name" value="OMP_efflux"/>
</dbReference>
<organism evidence="3 4">
    <name type="scientific">Parabacteroides goldsteinii DSM 19448 = WAL 12034</name>
    <dbReference type="NCBI Taxonomy" id="927665"/>
    <lineage>
        <taxon>Bacteria</taxon>
        <taxon>Pseudomonadati</taxon>
        <taxon>Bacteroidota</taxon>
        <taxon>Bacteroidia</taxon>
        <taxon>Bacteroidales</taxon>
        <taxon>Tannerellaceae</taxon>
        <taxon>Parabacteroides</taxon>
    </lineage>
</organism>
<feature type="chain" id="PRO_5001436168" evidence="2">
    <location>
        <begin position="24"/>
        <end position="468"/>
    </location>
</feature>
<dbReference type="PATRIC" id="fig|927665.4.peg.4155"/>
<dbReference type="Proteomes" id="UP000033047">
    <property type="component" value="Unassembled WGS sequence"/>
</dbReference>
<dbReference type="InterPro" id="IPR010131">
    <property type="entry name" value="MdtP/NodT-like"/>
</dbReference>
<dbReference type="GO" id="GO:0015562">
    <property type="term" value="F:efflux transmembrane transporter activity"/>
    <property type="evidence" value="ECO:0007669"/>
    <property type="project" value="InterPro"/>
</dbReference>
<proteinExistence type="inferred from homology"/>
<dbReference type="Gene3D" id="1.20.1600.10">
    <property type="entry name" value="Outer membrane efflux proteins (OEP)"/>
    <property type="match status" value="1"/>
</dbReference>
<dbReference type="HOGENOM" id="CLU_012817_13_0_10"/>
<dbReference type="EMBL" id="AQHV01000021">
    <property type="protein sequence ID" value="KKB48815.1"/>
    <property type="molecule type" value="Genomic_DNA"/>
</dbReference>
<dbReference type="STRING" id="927665.HMPREF1535_04044"/>
<dbReference type="AlphaFoldDB" id="A0A0F5IU48"/>
<comment type="similarity">
    <text evidence="1 2">Belongs to the outer membrane factor (OMF) (TC 1.B.17) family.</text>
</comment>
<gene>
    <name evidence="3" type="ORF">HMPREF1535_04044</name>
</gene>
<dbReference type="GO" id="GO:0005886">
    <property type="term" value="C:plasma membrane"/>
    <property type="evidence" value="ECO:0007669"/>
    <property type="project" value="UniProtKB-SubCell"/>
</dbReference>
<dbReference type="PANTHER" id="PTHR30203">
    <property type="entry name" value="OUTER MEMBRANE CATION EFFLUX PROTEIN"/>
    <property type="match status" value="1"/>
</dbReference>
<evidence type="ECO:0000256" key="2">
    <source>
        <dbReference type="RuleBase" id="RU362097"/>
    </source>
</evidence>